<dbReference type="Pfam" id="PF12539">
    <property type="entry name" value="Csm1"/>
    <property type="match status" value="1"/>
</dbReference>
<keyword evidence="5" id="KW-1185">Reference proteome</keyword>
<sequence>MEQENIPPPSDANQDSELDSRSALVDFFESAEVPEKTAQKNGKRDRQVRFADKTNFAEQFKQSLEEKLQASQVWIDQLQEENRRLKEKLELMKDQQEMKEKVERMTLENNELGAEVLEWKAKFYESETERERLTVRCSQLKDEYEKMEQKVAQQPPPSCVDAEFRSLINKLTRMHTYHSKHNDREYYRCDIQNEDNDRSITFELYIDQVQEEIEYVPVHMKGISQKLPSYLQDNISFDVQNAPIFFTKIMHSLFSK</sequence>
<evidence type="ECO:0000256" key="1">
    <source>
        <dbReference type="SAM" id="Coils"/>
    </source>
</evidence>
<dbReference type="InterPro" id="IPR038608">
    <property type="entry name" value="Csm1/Pcs1_C_sf"/>
</dbReference>
<dbReference type="Proteomes" id="UP001300502">
    <property type="component" value="Unassembled WGS sequence"/>
</dbReference>
<feature type="region of interest" description="Disordered" evidence="2">
    <location>
        <begin position="1"/>
        <end position="49"/>
    </location>
</feature>
<keyword evidence="1" id="KW-0175">Coiled coil</keyword>
<feature type="compositionally biased region" description="Pro residues" evidence="2">
    <location>
        <begin position="1"/>
        <end position="10"/>
    </location>
</feature>
<gene>
    <name evidence="4" type="ORF">GAYE_SCF24G4393</name>
</gene>
<reference evidence="4 5" key="1">
    <citation type="submission" date="2022-07" db="EMBL/GenBank/DDBJ databases">
        <title>Genome-wide signatures of adaptation to extreme environments.</title>
        <authorList>
            <person name="Cho C.H."/>
            <person name="Yoon H.S."/>
        </authorList>
    </citation>
    <scope>NUCLEOTIDE SEQUENCE [LARGE SCALE GENOMIC DNA]</scope>
    <source>
        <strain evidence="4 5">108.79 E11</strain>
    </source>
</reference>
<accession>A0AAV9IGD0</accession>
<dbReference type="AlphaFoldDB" id="A0AAV9IGD0"/>
<evidence type="ECO:0000313" key="4">
    <source>
        <dbReference type="EMBL" id="KAK4526477.1"/>
    </source>
</evidence>
<evidence type="ECO:0000256" key="2">
    <source>
        <dbReference type="SAM" id="MobiDB-lite"/>
    </source>
</evidence>
<dbReference type="EMBL" id="JANCYU010000040">
    <property type="protein sequence ID" value="KAK4526477.1"/>
    <property type="molecule type" value="Genomic_DNA"/>
</dbReference>
<dbReference type="Gene3D" id="3.90.1150.80">
    <property type="match status" value="1"/>
</dbReference>
<organism evidence="4 5">
    <name type="scientific">Galdieria yellowstonensis</name>
    <dbReference type="NCBI Taxonomy" id="3028027"/>
    <lineage>
        <taxon>Eukaryota</taxon>
        <taxon>Rhodophyta</taxon>
        <taxon>Bangiophyceae</taxon>
        <taxon>Galdieriales</taxon>
        <taxon>Galdieriaceae</taxon>
        <taxon>Galdieria</taxon>
    </lineage>
</organism>
<evidence type="ECO:0000313" key="5">
    <source>
        <dbReference type="Proteomes" id="UP001300502"/>
    </source>
</evidence>
<comment type="caution">
    <text evidence="4">The sequence shown here is derived from an EMBL/GenBank/DDBJ whole genome shotgun (WGS) entry which is preliminary data.</text>
</comment>
<feature type="compositionally biased region" description="Basic and acidic residues" evidence="2">
    <location>
        <begin position="33"/>
        <end position="49"/>
    </location>
</feature>
<dbReference type="InterPro" id="IPR020981">
    <property type="entry name" value="Csm1/Pcs1_C"/>
</dbReference>
<proteinExistence type="predicted"/>
<name>A0AAV9IGD0_9RHOD</name>
<protein>
    <recommendedName>
        <fullName evidence="3">Monopolin complex subunit Csm1/Pcs1 C-terminal domain-containing protein</fullName>
    </recommendedName>
</protein>
<evidence type="ECO:0000259" key="3">
    <source>
        <dbReference type="Pfam" id="PF12539"/>
    </source>
</evidence>
<feature type="domain" description="Monopolin complex subunit Csm1/Pcs1 C-terminal" evidence="3">
    <location>
        <begin position="167"/>
        <end position="239"/>
    </location>
</feature>
<feature type="coiled-coil region" evidence="1">
    <location>
        <begin position="61"/>
        <end position="150"/>
    </location>
</feature>